<keyword evidence="8 11" id="KW-0067">ATP-binding</keyword>
<dbReference type="InterPro" id="IPR004308">
    <property type="entry name" value="GCS"/>
</dbReference>
<dbReference type="PANTHER" id="PTHR11164:SF0">
    <property type="entry name" value="GLUTAMATE--CYSTEINE LIGASE CATALYTIC SUBUNIT"/>
    <property type="match status" value="1"/>
</dbReference>
<dbReference type="Gene3D" id="1.10.150.710">
    <property type="entry name" value="Glutamate cysteine ligase subdomain"/>
    <property type="match status" value="1"/>
</dbReference>
<evidence type="ECO:0000256" key="1">
    <source>
        <dbReference type="ARBA" id="ARBA00005006"/>
    </source>
</evidence>
<evidence type="ECO:0000256" key="5">
    <source>
        <dbReference type="ARBA" id="ARBA00022598"/>
    </source>
</evidence>
<evidence type="ECO:0000256" key="11">
    <source>
        <dbReference type="RuleBase" id="RU367135"/>
    </source>
</evidence>
<evidence type="ECO:0000256" key="9">
    <source>
        <dbReference type="ARBA" id="ARBA00030585"/>
    </source>
</evidence>
<reference evidence="12 13" key="1">
    <citation type="journal article" date="2019" name="BMC Genomics">
        <title>Chromosome level assembly and comparative genome analysis confirm lager-brewing yeasts originated from a single hybridization.</title>
        <authorList>
            <person name="Salazar A.N."/>
            <person name="Gorter de Vries A.R."/>
            <person name="van den Broek M."/>
            <person name="Brouwers N."/>
            <person name="de la Torre Cortes P."/>
            <person name="Kuijpers N.G.A."/>
            <person name="Daran J.G."/>
            <person name="Abeel T."/>
        </authorList>
    </citation>
    <scope>NUCLEOTIDE SEQUENCE [LARGE SCALE GENOMIC DNA]</scope>
    <source>
        <strain evidence="12 13">CBS 1483</strain>
    </source>
</reference>
<evidence type="ECO:0000256" key="8">
    <source>
        <dbReference type="ARBA" id="ARBA00022840"/>
    </source>
</evidence>
<dbReference type="Gene3D" id="3.30.590.50">
    <property type="match status" value="2"/>
</dbReference>
<evidence type="ECO:0000256" key="6">
    <source>
        <dbReference type="ARBA" id="ARBA00022684"/>
    </source>
</evidence>
<evidence type="ECO:0000313" key="13">
    <source>
        <dbReference type="Proteomes" id="UP000501346"/>
    </source>
</evidence>
<dbReference type="FunFam" id="1.10.8.960:FF:000004">
    <property type="entry name" value="Glutamate--cysteine ligase"/>
    <property type="match status" value="1"/>
</dbReference>
<evidence type="ECO:0000313" key="12">
    <source>
        <dbReference type="EMBL" id="QID80369.1"/>
    </source>
</evidence>
<dbReference type="InterPro" id="IPR014746">
    <property type="entry name" value="Gln_synth/guanido_kin_cat_dom"/>
</dbReference>
<keyword evidence="13" id="KW-1185">Reference proteome</keyword>
<dbReference type="FunFam" id="1.10.150.710:FF:000001">
    <property type="entry name" value="Glutamate--cysteine ligase"/>
    <property type="match status" value="1"/>
</dbReference>
<dbReference type="GO" id="GO:0005524">
    <property type="term" value="F:ATP binding"/>
    <property type="evidence" value="ECO:0007669"/>
    <property type="project" value="UniProtKB-UniRule"/>
</dbReference>
<gene>
    <name evidence="12" type="primary">GSH1_1</name>
    <name evidence="12" type="ORF">GRS66_002689</name>
</gene>
<organism evidence="12 13">
    <name type="scientific">Saccharomyces pastorianus</name>
    <name type="common">Lager yeast</name>
    <name type="synonym">Saccharomyces cerevisiae x Saccharomyces eubayanus</name>
    <dbReference type="NCBI Taxonomy" id="27292"/>
    <lineage>
        <taxon>Eukaryota</taxon>
        <taxon>Fungi</taxon>
        <taxon>Dikarya</taxon>
        <taxon>Ascomycota</taxon>
        <taxon>Saccharomycotina</taxon>
        <taxon>Saccharomycetes</taxon>
        <taxon>Saccharomycetales</taxon>
        <taxon>Saccharomycetaceae</taxon>
        <taxon>Saccharomyces</taxon>
    </lineage>
</organism>
<dbReference type="PANTHER" id="PTHR11164">
    <property type="entry name" value="GLUTAMATE CYSTEINE LIGASE"/>
    <property type="match status" value="1"/>
</dbReference>
<sequence>MGLLALGTPLQWFESRTYNEHIRDEGIEQLLYIFQAAGKRDNDPLFWGDELEYMVVDFDDKERNSMLDVCHDKILTELNMEDSSLCEANDVSFHPEYGRYMLEATPASPYLNYVGSYVEVNMQKRRAIAEYKLSEYARQDSKNNLHVGSRSVPLTLTVFPRMGCPDFINIKDPWNHKNAASRSLFLPDEVINRHVRFPNLTASIRTRRGEKVCMNVPMYKDIATPETDDSIYDRDWFLPEDKEAKLASKPGFIYMDSMGFGMGCSCLQVTFQAPNINKARYLYDALVNFAPIMLAFSAAAPAFKGWLADQDVRWNVISGAVDDRTPKERGVAPLLPKYNKNGFGGIAKDVQDKVLEIPKSRYSSVDLFLGGSKFFNRTYNDTNVPINEKVLGRLLENDKAPLDYDLAKHFAHLYIRDPVSTFEELLNQDNKTSSNHFENIQSTNWQTLRFKPPTQQATPDKKDSPGWRVEFRPFEVQLLDFENAAYSVLIYLIVDSILTFSDNINAYIHMSKVWENMKIAHHRDAILFEKFHWKKSFRNDTDVETEDYSISEIFHNPENGIFPQFVTPILCQKGFVTKDWKELKHSSKHERLYYYLKLISDRASGELPTTAKFFRNFVLQHPDYKHDSKISKSIDYDLLSTCDRLTHLDDSKGELTSFLGAEIAEYVKKNKPSIESKC</sequence>
<dbReference type="Pfam" id="PF03074">
    <property type="entry name" value="GCS"/>
    <property type="match status" value="1"/>
</dbReference>
<dbReference type="Gene3D" id="1.10.8.960">
    <property type="match status" value="1"/>
</dbReference>
<protein>
    <recommendedName>
        <fullName evidence="4 11">Glutamate--cysteine ligase</fullName>
        <ecNumber evidence="3 11">6.3.2.2</ecNumber>
    </recommendedName>
    <alternativeName>
        <fullName evidence="10 11">Gamma-ECS</fullName>
    </alternativeName>
    <alternativeName>
        <fullName evidence="9 11">Gamma-glutamylcysteine synthetase</fullName>
    </alternativeName>
</protein>
<dbReference type="SUPFAM" id="SSF55931">
    <property type="entry name" value="Glutamine synthetase/guanido kinase"/>
    <property type="match status" value="1"/>
</dbReference>
<proteinExistence type="inferred from homology"/>
<evidence type="ECO:0000256" key="2">
    <source>
        <dbReference type="ARBA" id="ARBA00008100"/>
    </source>
</evidence>
<dbReference type="EC" id="6.3.2.2" evidence="3 11"/>
<dbReference type="OrthoDB" id="7939818at2759"/>
<comment type="similarity">
    <text evidence="2 11">Belongs to the glutamate--cysteine ligase type 3 family.</text>
</comment>
<dbReference type="GO" id="GO:0006750">
    <property type="term" value="P:glutathione biosynthetic process"/>
    <property type="evidence" value="ECO:0007669"/>
    <property type="project" value="UniProtKB-UniRule"/>
</dbReference>
<dbReference type="FunFam" id="3.30.590.50:FF:000006">
    <property type="entry name" value="Glutamate--cysteine ligase"/>
    <property type="match status" value="1"/>
</dbReference>
<dbReference type="AlphaFoldDB" id="A0A6C1DU32"/>
<dbReference type="UniPathway" id="UPA00142">
    <property type="reaction ID" value="UER00209"/>
</dbReference>
<keyword evidence="7 11" id="KW-0547">Nucleotide-binding</keyword>
<dbReference type="EMBL" id="CP048991">
    <property type="protein sequence ID" value="QID80369.1"/>
    <property type="molecule type" value="Genomic_DNA"/>
</dbReference>
<keyword evidence="5 11" id="KW-0436">Ligase</keyword>
<comment type="pathway">
    <text evidence="1 11">Sulfur metabolism; glutathione biosynthesis; glutathione from L-cysteine and L-glutamate: step 1/2.</text>
</comment>
<evidence type="ECO:0000256" key="7">
    <source>
        <dbReference type="ARBA" id="ARBA00022741"/>
    </source>
</evidence>
<evidence type="ECO:0000256" key="4">
    <source>
        <dbReference type="ARBA" id="ARBA00014618"/>
    </source>
</evidence>
<evidence type="ECO:0000256" key="10">
    <source>
        <dbReference type="ARBA" id="ARBA00032122"/>
    </source>
</evidence>
<dbReference type="Proteomes" id="UP000501346">
    <property type="component" value="Chromosome ScX-SeX"/>
</dbReference>
<dbReference type="GO" id="GO:0004357">
    <property type="term" value="F:glutamate-cysteine ligase activity"/>
    <property type="evidence" value="ECO:0007669"/>
    <property type="project" value="UniProtKB-UniRule"/>
</dbReference>
<dbReference type="FunFam" id="3.30.590.50:FF:000004">
    <property type="entry name" value="Glutamate-cysteine ligase Gcs1"/>
    <property type="match status" value="1"/>
</dbReference>
<keyword evidence="6 11" id="KW-0317">Glutathione biosynthesis</keyword>
<name>A0A6C1DU32_SACPS</name>
<evidence type="ECO:0000256" key="3">
    <source>
        <dbReference type="ARBA" id="ARBA00012220"/>
    </source>
</evidence>
<accession>A0A6C1DU32</accession>
<comment type="catalytic activity">
    <reaction evidence="11">
        <text>L-cysteine + L-glutamate + ATP = gamma-L-glutamyl-L-cysteine + ADP + phosphate + H(+)</text>
        <dbReference type="Rhea" id="RHEA:13285"/>
        <dbReference type="ChEBI" id="CHEBI:15378"/>
        <dbReference type="ChEBI" id="CHEBI:29985"/>
        <dbReference type="ChEBI" id="CHEBI:30616"/>
        <dbReference type="ChEBI" id="CHEBI:35235"/>
        <dbReference type="ChEBI" id="CHEBI:43474"/>
        <dbReference type="ChEBI" id="CHEBI:58173"/>
        <dbReference type="ChEBI" id="CHEBI:456216"/>
        <dbReference type="EC" id="6.3.2.2"/>
    </reaction>
</comment>